<dbReference type="GO" id="GO:0055085">
    <property type="term" value="P:transmembrane transport"/>
    <property type="evidence" value="ECO:0007669"/>
    <property type="project" value="InterPro"/>
</dbReference>
<evidence type="ECO:0000256" key="1">
    <source>
        <dbReference type="ARBA" id="ARBA00022729"/>
    </source>
</evidence>
<dbReference type="EMBL" id="CP000390">
    <property type="protein sequence ID" value="ABG64307.1"/>
    <property type="molecule type" value="Genomic_DNA"/>
</dbReference>
<proteinExistence type="predicted"/>
<dbReference type="Pfam" id="PF03480">
    <property type="entry name" value="DctP"/>
    <property type="match status" value="1"/>
</dbReference>
<protein>
    <submittedName>
        <fullName evidence="2">TRAP dicarboxylate transporter-DctP subunit</fullName>
    </submittedName>
</protein>
<dbReference type="HOGENOM" id="CLU_036176_2_2_5"/>
<dbReference type="InterPro" id="IPR018389">
    <property type="entry name" value="DctP_fam"/>
</dbReference>
<dbReference type="InterPro" id="IPR038404">
    <property type="entry name" value="TRAP_DctP_sf"/>
</dbReference>
<dbReference type="Gene3D" id="3.40.190.170">
    <property type="entry name" value="Bacterial extracellular solute-binding protein, family 7"/>
    <property type="match status" value="1"/>
</dbReference>
<name>Q11E68_CHESB</name>
<dbReference type="AlphaFoldDB" id="Q11E68"/>
<dbReference type="CDD" id="cd13666">
    <property type="entry name" value="PBP2_TRAP_DctP_like_1"/>
    <property type="match status" value="1"/>
</dbReference>
<keyword evidence="1" id="KW-0732">Signal</keyword>
<dbReference type="eggNOG" id="COG1638">
    <property type="taxonomic scope" value="Bacteria"/>
</dbReference>
<evidence type="ECO:0000313" key="2">
    <source>
        <dbReference type="EMBL" id="ABG64307.1"/>
    </source>
</evidence>
<dbReference type="NCBIfam" id="NF037995">
    <property type="entry name" value="TRAP_S1"/>
    <property type="match status" value="1"/>
</dbReference>
<organism evidence="2">
    <name type="scientific">Chelativorans sp. (strain BNC1)</name>
    <dbReference type="NCBI Taxonomy" id="266779"/>
    <lineage>
        <taxon>Bacteria</taxon>
        <taxon>Pseudomonadati</taxon>
        <taxon>Pseudomonadota</taxon>
        <taxon>Alphaproteobacteria</taxon>
        <taxon>Hyphomicrobiales</taxon>
        <taxon>Phyllobacteriaceae</taxon>
        <taxon>Chelativorans</taxon>
    </lineage>
</organism>
<reference evidence="2" key="1">
    <citation type="submission" date="2006-06" db="EMBL/GenBank/DDBJ databases">
        <title>Complete sequence of chromosome of Chelativorans sp. BNC1.</title>
        <authorList>
            <consortium name="US DOE Joint Genome Institute"/>
            <person name="Copeland A."/>
            <person name="Lucas S."/>
            <person name="Lapidus A."/>
            <person name="Barry K."/>
            <person name="Detter J.C."/>
            <person name="Glavina del Rio T."/>
            <person name="Hammon N."/>
            <person name="Israni S."/>
            <person name="Dalin E."/>
            <person name="Tice H."/>
            <person name="Pitluck S."/>
            <person name="Chertkov O."/>
            <person name="Brettin T."/>
            <person name="Bruce D."/>
            <person name="Han C."/>
            <person name="Tapia R."/>
            <person name="Gilna P."/>
            <person name="Schmutz J."/>
            <person name="Larimer F."/>
            <person name="Land M."/>
            <person name="Hauser L."/>
            <person name="Kyrpides N."/>
            <person name="Mikhailova N."/>
            <person name="Richardson P."/>
        </authorList>
    </citation>
    <scope>NUCLEOTIDE SEQUENCE</scope>
    <source>
        <strain evidence="2">BNC1</strain>
    </source>
</reference>
<gene>
    <name evidence="2" type="ordered locus">Meso_2935</name>
</gene>
<dbReference type="PANTHER" id="PTHR33376:SF15">
    <property type="entry name" value="BLL6794 PROTEIN"/>
    <property type="match status" value="1"/>
</dbReference>
<sequence length="360" mass="38806" precursor="true">MLSSNVVTTAAAAAFTFISWQSAATATETIKLRVLAAQSNRMLSVSMLGEFMLPEVNKRLAERGNNYQIEWQESYAGVVATSNEMLSAIEAGIGDIGYVGTLFEPAKLPLSQISYYVPFTGTTLENVLGAATDLEKTFPEIDAAFEANGQHVLTLMGTARYVLTTNFPVDSIDDLNGRKLGLAGASVNWIKGSGAVPVNAVVSDYYNSIKTGIYDGVFAFASGLIPFKLYEVAPYVTDVGLGSMQSTALTINMRKWQSLPEEVREVLTEVGTEFGTLLAKAEDEAAEDALAKAAELGATVTVMSDEERQKWANSMPNIAADWAATYEAQNLPARAMVSAYLDALRSRGANLARDWAAEWK</sequence>
<dbReference type="PANTHER" id="PTHR33376">
    <property type="match status" value="1"/>
</dbReference>
<dbReference type="KEGG" id="mes:Meso_2935"/>
<dbReference type="STRING" id="266779.Meso_2935"/>
<accession>Q11E68</accession>